<dbReference type="PANTHER" id="PTHR36505:SF1">
    <property type="entry name" value="BLR1072 PROTEIN"/>
    <property type="match status" value="1"/>
</dbReference>
<sequence>MHFQRNVSLIALAVSAAMGVSQAQAQNDSNQSQSSAQGQNQPIVALSDWNYDELYQQGGVTADNLMDTEVFGESGEEIGSVENVLITEQNQIAAIIAQVGGFWDIGDTHVLVPWEEVQLTDDGVQIPINEDNADEYGLFDSEYITKQDLSQTQQVDDDIATGNRVWKLTELLDDYASVGEGVGYGYVDNVLFNKDGKIQAVVVESDSAYGGGPYAYPFYGYGHGWAPGYTTYSLPYEENEIGNMDAFDYEQYNGLWDN</sequence>
<gene>
    <name evidence="3" type="ORF">SAMN04487959_102259</name>
</gene>
<accession>A0A1I2YZ26</accession>
<feature type="chain" id="PRO_5011481485" evidence="1">
    <location>
        <begin position="26"/>
        <end position="258"/>
    </location>
</feature>
<feature type="signal peptide" evidence="1">
    <location>
        <begin position="1"/>
        <end position="25"/>
    </location>
</feature>
<keyword evidence="1" id="KW-0732">Signal</keyword>
<dbReference type="STRING" id="442341.SAMN04487959_102259"/>
<dbReference type="Pfam" id="PF05239">
    <property type="entry name" value="PRC"/>
    <property type="match status" value="1"/>
</dbReference>
<dbReference type="EMBL" id="FOPY01000002">
    <property type="protein sequence ID" value="SFH30854.1"/>
    <property type="molecule type" value="Genomic_DNA"/>
</dbReference>
<dbReference type="AlphaFoldDB" id="A0A1I2YZ26"/>
<evidence type="ECO:0000313" key="3">
    <source>
        <dbReference type="EMBL" id="SFH30854.1"/>
    </source>
</evidence>
<dbReference type="SUPFAM" id="SSF50346">
    <property type="entry name" value="PRC-barrel domain"/>
    <property type="match status" value="1"/>
</dbReference>
<proteinExistence type="predicted"/>
<dbReference type="RefSeq" id="WP_244890861.1">
    <property type="nucleotide sequence ID" value="NZ_FOPY01000002.1"/>
</dbReference>
<evidence type="ECO:0000256" key="1">
    <source>
        <dbReference type="SAM" id="SignalP"/>
    </source>
</evidence>
<name>A0A1I2YZ26_9GAMM</name>
<dbReference type="InterPro" id="IPR011033">
    <property type="entry name" value="PRC_barrel-like_sf"/>
</dbReference>
<dbReference type="Proteomes" id="UP000199040">
    <property type="component" value="Unassembled WGS sequence"/>
</dbReference>
<dbReference type="InterPro" id="IPR027275">
    <property type="entry name" value="PRC-brl_dom"/>
</dbReference>
<feature type="domain" description="PRC-barrel" evidence="2">
    <location>
        <begin position="61"/>
        <end position="131"/>
    </location>
</feature>
<reference evidence="3 4" key="1">
    <citation type="submission" date="2016-10" db="EMBL/GenBank/DDBJ databases">
        <authorList>
            <person name="de Groot N.N."/>
        </authorList>
    </citation>
    <scope>NUCLEOTIDE SEQUENCE [LARGE SCALE GENOMIC DNA]</scope>
    <source>
        <strain evidence="3 4">CGMCC 1.6848</strain>
    </source>
</reference>
<evidence type="ECO:0000259" key="2">
    <source>
        <dbReference type="Pfam" id="PF05239"/>
    </source>
</evidence>
<dbReference type="Gene3D" id="2.30.30.240">
    <property type="entry name" value="PRC-barrel domain"/>
    <property type="match status" value="1"/>
</dbReference>
<keyword evidence="4" id="KW-1185">Reference proteome</keyword>
<dbReference type="PANTHER" id="PTHR36505">
    <property type="entry name" value="BLR1072 PROTEIN"/>
    <property type="match status" value="1"/>
</dbReference>
<organism evidence="3 4">
    <name type="scientific">Modicisalibacter xianhensis</name>
    <dbReference type="NCBI Taxonomy" id="442341"/>
    <lineage>
        <taxon>Bacteria</taxon>
        <taxon>Pseudomonadati</taxon>
        <taxon>Pseudomonadota</taxon>
        <taxon>Gammaproteobacteria</taxon>
        <taxon>Oceanospirillales</taxon>
        <taxon>Halomonadaceae</taxon>
        <taxon>Modicisalibacter</taxon>
    </lineage>
</organism>
<evidence type="ECO:0000313" key="4">
    <source>
        <dbReference type="Proteomes" id="UP000199040"/>
    </source>
</evidence>
<protein>
    <submittedName>
        <fullName evidence="3">PRC-barrel domain-containing protein</fullName>
    </submittedName>
</protein>